<name>A0A382NG72_9ZZZZ</name>
<dbReference type="SUPFAM" id="SSF53335">
    <property type="entry name" value="S-adenosyl-L-methionine-dependent methyltransferases"/>
    <property type="match status" value="1"/>
</dbReference>
<dbReference type="NCBIfam" id="TIGR01444">
    <property type="entry name" value="fkbM_fam"/>
    <property type="match status" value="1"/>
</dbReference>
<reference evidence="2" key="1">
    <citation type="submission" date="2018-05" db="EMBL/GenBank/DDBJ databases">
        <authorList>
            <person name="Lanie J.A."/>
            <person name="Ng W.-L."/>
            <person name="Kazmierczak K.M."/>
            <person name="Andrzejewski T.M."/>
            <person name="Davidsen T.M."/>
            <person name="Wayne K.J."/>
            <person name="Tettelin H."/>
            <person name="Glass J.I."/>
            <person name="Rusch D."/>
            <person name="Podicherti R."/>
            <person name="Tsui H.-C.T."/>
            <person name="Winkler M.E."/>
        </authorList>
    </citation>
    <scope>NUCLEOTIDE SEQUENCE</scope>
</reference>
<sequence length="263" mass="30576">MKNYKIKNKFFKSTMNLIGNKGFTKFFLGKPIKKYLIERCKTNEIVVNGYKMLLDENDFFQLSLFDFDPIETEIVKTNVKKNDIVIDVGANIGYYTLLMAKNSASVFSYEPEPQNFDLLKKNVILNNFSSNVKLYNKAVSNFYGHSKLVSTDGTMARHKLDKNRFGTKYIEVEVTKLELDKIDFAKIDVEGTELLVLQGMKTLPNKMLIEFNSTNLKESGSNYEDFFNFLEKYTIKEISKKGIFEPDYDRLIKNEMTVNLFLY</sequence>
<dbReference type="PANTHER" id="PTHR34203:SF15">
    <property type="entry name" value="SLL1173 PROTEIN"/>
    <property type="match status" value="1"/>
</dbReference>
<dbReference type="InterPro" id="IPR006342">
    <property type="entry name" value="FkbM_mtfrase"/>
</dbReference>
<dbReference type="InterPro" id="IPR029063">
    <property type="entry name" value="SAM-dependent_MTases_sf"/>
</dbReference>
<dbReference type="Pfam" id="PF05050">
    <property type="entry name" value="Methyltransf_21"/>
    <property type="match status" value="1"/>
</dbReference>
<organism evidence="2">
    <name type="scientific">marine metagenome</name>
    <dbReference type="NCBI Taxonomy" id="408172"/>
    <lineage>
        <taxon>unclassified sequences</taxon>
        <taxon>metagenomes</taxon>
        <taxon>ecological metagenomes</taxon>
    </lineage>
</organism>
<accession>A0A382NG72</accession>
<evidence type="ECO:0000313" key="2">
    <source>
        <dbReference type="EMBL" id="SVC60189.1"/>
    </source>
</evidence>
<proteinExistence type="predicted"/>
<feature type="domain" description="Methyltransferase FkbM" evidence="1">
    <location>
        <begin position="87"/>
        <end position="233"/>
    </location>
</feature>
<dbReference type="AlphaFoldDB" id="A0A382NG72"/>
<protein>
    <recommendedName>
        <fullName evidence="1">Methyltransferase FkbM domain-containing protein</fullName>
    </recommendedName>
</protein>
<evidence type="ECO:0000259" key="1">
    <source>
        <dbReference type="Pfam" id="PF05050"/>
    </source>
</evidence>
<dbReference type="EMBL" id="UINC01100264">
    <property type="protein sequence ID" value="SVC60189.1"/>
    <property type="molecule type" value="Genomic_DNA"/>
</dbReference>
<dbReference type="Gene3D" id="3.40.50.150">
    <property type="entry name" value="Vaccinia Virus protein VP39"/>
    <property type="match status" value="1"/>
</dbReference>
<dbReference type="PANTHER" id="PTHR34203">
    <property type="entry name" value="METHYLTRANSFERASE, FKBM FAMILY PROTEIN"/>
    <property type="match status" value="1"/>
</dbReference>
<gene>
    <name evidence="2" type="ORF">METZ01_LOCUS313043</name>
</gene>
<dbReference type="InterPro" id="IPR052514">
    <property type="entry name" value="SAM-dependent_MTase"/>
</dbReference>